<keyword evidence="3" id="KW-1185">Reference proteome</keyword>
<feature type="transmembrane region" description="Helical" evidence="1">
    <location>
        <begin position="59"/>
        <end position="82"/>
    </location>
</feature>
<feature type="transmembrane region" description="Helical" evidence="1">
    <location>
        <begin position="144"/>
        <end position="165"/>
    </location>
</feature>
<dbReference type="RefSeq" id="WP_208832078.1">
    <property type="nucleotide sequence ID" value="NZ_CP072110.1"/>
</dbReference>
<feature type="transmembrane region" description="Helical" evidence="1">
    <location>
        <begin position="30"/>
        <end position="47"/>
    </location>
</feature>
<sequence length="405" mass="45893">MALQNHPMWRLPKHHLDHEGTHDHVHWVELFYDLIHVVIIFLLGNFLSDHLTMDGFWAFAGLFIAVWFAWADSSVFNSLYVSTDFKHRLIMSCQIVTAMVMAASIPHVLNKGWTFFALAYAANRLITAYLYYRTNKLGVEVTVLSRTVSRNFFGLAIVFAVSAFLPKPYNFIVFGAGIISIQFLYMLPKIGVLECKRFLPRLGHMSERFALLLLIVVGEGFFKLVITLSEKGVYKVTPEVLFNFMFGGIAVFVQCWIYFDFVGNGKPKSQAKWTLVNWWLAHLFLMLSAVMMGVALAGEVKVGFWDPYPLKYGAIGCIGLAAYLLCLLWIQGNIEERVAHKFATAKVRFFGVFLALVTLIVLPFVPALVGNLLWGTALISQIAIPLTQAYFHFLNEEAKEQQIKA</sequence>
<feature type="transmembrane region" description="Helical" evidence="1">
    <location>
        <begin position="279"/>
        <end position="298"/>
    </location>
</feature>
<dbReference type="Proteomes" id="UP000682739">
    <property type="component" value="Chromosome"/>
</dbReference>
<dbReference type="KEGG" id="psym:J1N51_00550"/>
<evidence type="ECO:0000313" key="2">
    <source>
        <dbReference type="EMBL" id="QTH64023.1"/>
    </source>
</evidence>
<dbReference type="PANTHER" id="PTHR36840:SF1">
    <property type="entry name" value="BLL5714 PROTEIN"/>
    <property type="match status" value="1"/>
</dbReference>
<dbReference type="AlphaFoldDB" id="A0A975DBR7"/>
<dbReference type="EMBL" id="CP072110">
    <property type="protein sequence ID" value="QTH64023.1"/>
    <property type="molecule type" value="Genomic_DNA"/>
</dbReference>
<dbReference type="InterPro" id="IPR010640">
    <property type="entry name" value="Low_temperature_requirement_A"/>
</dbReference>
<dbReference type="Pfam" id="PF06772">
    <property type="entry name" value="LtrA"/>
    <property type="match status" value="1"/>
</dbReference>
<proteinExistence type="predicted"/>
<feature type="transmembrane region" description="Helical" evidence="1">
    <location>
        <begin position="349"/>
        <end position="366"/>
    </location>
</feature>
<accession>A0A975DBR7</accession>
<feature type="transmembrane region" description="Helical" evidence="1">
    <location>
        <begin position="240"/>
        <end position="259"/>
    </location>
</feature>
<feature type="transmembrane region" description="Helical" evidence="1">
    <location>
        <begin position="372"/>
        <end position="394"/>
    </location>
</feature>
<protein>
    <submittedName>
        <fullName evidence="2">Low temperature requirement protein A</fullName>
    </submittedName>
</protein>
<dbReference type="PANTHER" id="PTHR36840">
    <property type="entry name" value="BLL5714 PROTEIN"/>
    <property type="match status" value="1"/>
</dbReference>
<feature type="transmembrane region" description="Helical" evidence="1">
    <location>
        <begin position="310"/>
        <end position="329"/>
    </location>
</feature>
<keyword evidence="1" id="KW-1133">Transmembrane helix</keyword>
<feature type="transmembrane region" description="Helical" evidence="1">
    <location>
        <begin position="209"/>
        <end position="228"/>
    </location>
</feature>
<reference evidence="2" key="1">
    <citation type="submission" date="2021-03" db="EMBL/GenBank/DDBJ databases">
        <title>Description of Psychrosphaera ytuae sp. nov. isolated from deep sea sediment of South China Sea.</title>
        <authorList>
            <person name="Zhang J."/>
            <person name="Xu X.-D."/>
        </authorList>
    </citation>
    <scope>NUCLEOTIDE SEQUENCE</scope>
    <source>
        <strain evidence="2">MTZ26</strain>
    </source>
</reference>
<keyword evidence="1" id="KW-0812">Transmembrane</keyword>
<organism evidence="2 3">
    <name type="scientific">Psychrosphaera ytuae</name>
    <dbReference type="NCBI Taxonomy" id="2820710"/>
    <lineage>
        <taxon>Bacteria</taxon>
        <taxon>Pseudomonadati</taxon>
        <taxon>Pseudomonadota</taxon>
        <taxon>Gammaproteobacteria</taxon>
        <taxon>Alteromonadales</taxon>
        <taxon>Pseudoalteromonadaceae</taxon>
        <taxon>Psychrosphaera</taxon>
    </lineage>
</organism>
<name>A0A975DBR7_9GAMM</name>
<gene>
    <name evidence="2" type="ORF">J1N51_00550</name>
</gene>
<feature type="transmembrane region" description="Helical" evidence="1">
    <location>
        <begin position="171"/>
        <end position="188"/>
    </location>
</feature>
<evidence type="ECO:0000313" key="3">
    <source>
        <dbReference type="Proteomes" id="UP000682739"/>
    </source>
</evidence>
<evidence type="ECO:0000256" key="1">
    <source>
        <dbReference type="SAM" id="Phobius"/>
    </source>
</evidence>
<keyword evidence="1" id="KW-0472">Membrane</keyword>
<feature type="transmembrane region" description="Helical" evidence="1">
    <location>
        <begin position="115"/>
        <end position="132"/>
    </location>
</feature>